<reference evidence="2 3" key="1">
    <citation type="submission" date="2024-02" db="EMBL/GenBank/DDBJ databases">
        <title>Marinospirillum sp. MEB 164 isolated from Lonar lake sediment.</title>
        <authorList>
            <person name="Joshi A."/>
            <person name="Thite S."/>
        </authorList>
    </citation>
    <scope>NUCLEOTIDE SEQUENCE [LARGE SCALE GENOMIC DNA]</scope>
    <source>
        <strain evidence="2 3">MEB164</strain>
    </source>
</reference>
<dbReference type="RefSeq" id="WP_405338448.1">
    <property type="nucleotide sequence ID" value="NZ_JBANFI010000003.1"/>
</dbReference>
<evidence type="ECO:0000313" key="3">
    <source>
        <dbReference type="Proteomes" id="UP001621714"/>
    </source>
</evidence>
<organism evidence="2 3">
    <name type="scientific">Marinospirillum alkalitolerans</name>
    <dbReference type="NCBI Taxonomy" id="3123374"/>
    <lineage>
        <taxon>Bacteria</taxon>
        <taxon>Pseudomonadati</taxon>
        <taxon>Pseudomonadota</taxon>
        <taxon>Gammaproteobacteria</taxon>
        <taxon>Oceanospirillales</taxon>
        <taxon>Oceanospirillaceae</taxon>
        <taxon>Marinospirillum</taxon>
    </lineage>
</organism>
<name>A0ABW8PWA9_9GAMM</name>
<keyword evidence="1" id="KW-0812">Transmembrane</keyword>
<keyword evidence="3" id="KW-1185">Reference proteome</keyword>
<accession>A0ABW8PWA9</accession>
<dbReference type="Proteomes" id="UP001621714">
    <property type="component" value="Unassembled WGS sequence"/>
</dbReference>
<gene>
    <name evidence="2" type="ORF">V6U78_06030</name>
</gene>
<sequence>MLTHLYWLCVVCVVFGSFYLVAVRLGQVKAALVVALVLGVISHSFYYFYLEQLLVKRYGGSMSLTQPAGTYHMGMTWKEDHLWIQSYDPRTNECLFREYSRGSVLQGEVRVRQCNPVHLLSAQPSPVIPVEQGAGESTLDSAQP</sequence>
<proteinExistence type="predicted"/>
<keyword evidence="1" id="KW-1133">Transmembrane helix</keyword>
<evidence type="ECO:0000313" key="2">
    <source>
        <dbReference type="EMBL" id="MFK7160591.1"/>
    </source>
</evidence>
<dbReference type="EMBL" id="JBANFI010000003">
    <property type="protein sequence ID" value="MFK7160591.1"/>
    <property type="molecule type" value="Genomic_DNA"/>
</dbReference>
<comment type="caution">
    <text evidence="2">The sequence shown here is derived from an EMBL/GenBank/DDBJ whole genome shotgun (WGS) entry which is preliminary data.</text>
</comment>
<protein>
    <submittedName>
        <fullName evidence="2">Uncharacterized protein</fullName>
    </submittedName>
</protein>
<keyword evidence="1" id="KW-0472">Membrane</keyword>
<evidence type="ECO:0000256" key="1">
    <source>
        <dbReference type="SAM" id="Phobius"/>
    </source>
</evidence>
<feature type="transmembrane region" description="Helical" evidence="1">
    <location>
        <begin position="5"/>
        <end position="22"/>
    </location>
</feature>
<feature type="transmembrane region" description="Helical" evidence="1">
    <location>
        <begin position="28"/>
        <end position="49"/>
    </location>
</feature>